<dbReference type="Proteomes" id="UP000054618">
    <property type="component" value="Unassembled WGS sequence"/>
</dbReference>
<organism evidence="1 2">
    <name type="scientific">Legionella quinlivanii</name>
    <dbReference type="NCBI Taxonomy" id="45073"/>
    <lineage>
        <taxon>Bacteria</taxon>
        <taxon>Pseudomonadati</taxon>
        <taxon>Pseudomonadota</taxon>
        <taxon>Gammaproteobacteria</taxon>
        <taxon>Legionellales</taxon>
        <taxon>Legionellaceae</taxon>
        <taxon>Legionella</taxon>
    </lineage>
</organism>
<keyword evidence="2" id="KW-1185">Reference proteome</keyword>
<dbReference type="EMBL" id="LNYS01000005">
    <property type="protein sequence ID" value="KTD52513.1"/>
    <property type="molecule type" value="Genomic_DNA"/>
</dbReference>
<reference evidence="1 2" key="1">
    <citation type="submission" date="2015-11" db="EMBL/GenBank/DDBJ databases">
        <title>Genomic analysis of 38 Legionella species identifies large and diverse effector repertoires.</title>
        <authorList>
            <person name="Burstein D."/>
            <person name="Amaro F."/>
            <person name="Zusman T."/>
            <person name="Lifshitz Z."/>
            <person name="Cohen O."/>
            <person name="Gilbert J.A."/>
            <person name="Pupko T."/>
            <person name="Shuman H.A."/>
            <person name="Segal G."/>
        </authorList>
    </citation>
    <scope>NUCLEOTIDE SEQUENCE [LARGE SCALE GENOMIC DNA]</scope>
    <source>
        <strain evidence="1 2">CDC#1442-AUS-E</strain>
    </source>
</reference>
<accession>A0A0W0Y6E5</accession>
<comment type="caution">
    <text evidence="1">The sequence shown here is derived from an EMBL/GenBank/DDBJ whole genome shotgun (WGS) entry which is preliminary data.</text>
</comment>
<gene>
    <name evidence="1" type="ORF">Lqui_0214</name>
</gene>
<dbReference type="STRING" id="45073.Lqui_0214"/>
<dbReference type="RefSeq" id="WP_058506348.1">
    <property type="nucleotide sequence ID" value="NZ_CAAAIK010000032.1"/>
</dbReference>
<name>A0A0W0Y6E5_9GAMM</name>
<evidence type="ECO:0000313" key="1">
    <source>
        <dbReference type="EMBL" id="KTD52513.1"/>
    </source>
</evidence>
<protein>
    <submittedName>
        <fullName evidence="1">Uncharacterized protein</fullName>
    </submittedName>
</protein>
<sequence>MVNDDQQEPELFLNLMESDAQLNIVNLDSKLENMAAEVQQKLAVTAEGEALVLPLQTLLSEINKARESIRGLVSMVLEEGVTKESFQQQNKEQLEQFNDVILQAVNNLDAVKQRFDEMQ</sequence>
<dbReference type="AlphaFoldDB" id="A0A0W0Y6E5"/>
<evidence type="ECO:0000313" key="2">
    <source>
        <dbReference type="Proteomes" id="UP000054618"/>
    </source>
</evidence>
<proteinExistence type="predicted"/>
<dbReference type="PATRIC" id="fig|45073.5.peg.229"/>
<dbReference type="OrthoDB" id="5649493at2"/>